<feature type="active site" description="Proton acceptor" evidence="1">
    <location>
        <position position="19"/>
    </location>
</feature>
<dbReference type="SUPFAM" id="SSF55729">
    <property type="entry name" value="Acyl-CoA N-acyltransferases (Nat)"/>
    <property type="match status" value="1"/>
</dbReference>
<dbReference type="EMBL" id="FMJC01000002">
    <property type="protein sequence ID" value="SCM73486.1"/>
    <property type="molecule type" value="Genomic_DNA"/>
</dbReference>
<evidence type="ECO:0000256" key="1">
    <source>
        <dbReference type="PIRSR" id="PIRSR620023-1"/>
    </source>
</evidence>
<sequence length="492" mass="55463">MTTNVILRADATPRMGTGHVMRSLALAQAAQDQGLEIRFVGRVHVPWVRERLCAECIPLLELADAVAHEENPAELLHQLTQTGFAPSDTWVVLDGYHFTLACQHAVRDAGYHLLVIDDYAHLPEYSCDILLNQNLGAETLSYMGDIGQRLLGTRYALLRREFREARERLPHTKRNVPPKNILVTLGGGDFIEYLENIAQHMNITALEGRTVRVIQGAMDAERIKQAFVNCPARLEILPRVTDMPALLLETDLCITAGGSTCWELCCLDVPFLAAKIADNQYHIIDQLKKKNMLFSKAYFQTLLLCQAHCRTNQETLFAPINGHGAMQIIDAMCNETDVHIKLRAASAEDKLFIFDVANSDLVRKMSFNSRKIGIYEHENWFSNAIKDKTPFYIFCLDNTRIGYVRFAPVHKAMNEAVLTIAIAEVFRGKRLGKKILQMACNAAFDAGIRKIWAYVKKENQASAKLFSTCGFMLEPSQTYKGFEVYAYVLEQS</sequence>
<proteinExistence type="predicted"/>
<feature type="binding site" evidence="2">
    <location>
        <position position="159"/>
    </location>
    <ligand>
        <name>substrate</name>
    </ligand>
</feature>
<dbReference type="SUPFAM" id="SSF53756">
    <property type="entry name" value="UDP-Glycosyltransferase/glycogen phosphorylase"/>
    <property type="match status" value="1"/>
</dbReference>
<dbReference type="Gene3D" id="3.40.50.2000">
    <property type="entry name" value="Glycogen Phosphorylase B"/>
    <property type="match status" value="1"/>
</dbReference>
<dbReference type="Gene3D" id="3.40.50.11190">
    <property type="match status" value="1"/>
</dbReference>
<dbReference type="InterPro" id="IPR000182">
    <property type="entry name" value="GNAT_dom"/>
</dbReference>
<dbReference type="PANTHER" id="PTHR43415">
    <property type="entry name" value="SPERMIDINE N(1)-ACETYLTRANSFERASE"/>
    <property type="match status" value="1"/>
</dbReference>
<dbReference type="Gene3D" id="3.40.630.30">
    <property type="match status" value="1"/>
</dbReference>
<protein>
    <submittedName>
        <fullName evidence="4">Pseudaminic acid biosynthesis-associated protein PseG</fullName>
    </submittedName>
</protein>
<feature type="domain" description="N-acetyltransferase" evidence="3">
    <location>
        <begin position="340"/>
        <end position="492"/>
    </location>
</feature>
<dbReference type="PROSITE" id="PS51186">
    <property type="entry name" value="GNAT"/>
    <property type="match status" value="1"/>
</dbReference>
<organism evidence="4">
    <name type="scientific">uncultured Desulfovibrio sp</name>
    <dbReference type="NCBI Taxonomy" id="167968"/>
    <lineage>
        <taxon>Bacteria</taxon>
        <taxon>Pseudomonadati</taxon>
        <taxon>Thermodesulfobacteriota</taxon>
        <taxon>Desulfovibrionia</taxon>
        <taxon>Desulfovibrionales</taxon>
        <taxon>Desulfovibrionaceae</taxon>
        <taxon>Desulfovibrio</taxon>
        <taxon>environmental samples</taxon>
    </lineage>
</organism>
<evidence type="ECO:0000313" key="4">
    <source>
        <dbReference type="EMBL" id="SCM73486.1"/>
    </source>
</evidence>
<evidence type="ECO:0000256" key="2">
    <source>
        <dbReference type="PIRSR" id="PIRSR620023-2"/>
    </source>
</evidence>
<dbReference type="RefSeq" id="WP_179980712.1">
    <property type="nucleotide sequence ID" value="NZ_LT608333.1"/>
</dbReference>
<dbReference type="GO" id="GO:0016747">
    <property type="term" value="F:acyltransferase activity, transferring groups other than amino-acyl groups"/>
    <property type="evidence" value="ECO:0007669"/>
    <property type="project" value="InterPro"/>
</dbReference>
<dbReference type="NCBIfam" id="TIGR03590">
    <property type="entry name" value="PseG"/>
    <property type="match status" value="1"/>
</dbReference>
<dbReference type="CDD" id="cd04301">
    <property type="entry name" value="NAT_SF"/>
    <property type="match status" value="1"/>
</dbReference>
<reference evidence="4" key="1">
    <citation type="submission" date="2016-08" db="EMBL/GenBank/DDBJ databases">
        <authorList>
            <person name="Seilhamer J.J."/>
        </authorList>
    </citation>
    <scope>NUCLEOTIDE SEQUENCE</scope>
    <source>
        <strain evidence="4">86-1</strain>
    </source>
</reference>
<dbReference type="PANTHER" id="PTHR43415:SF3">
    <property type="entry name" value="GNAT-FAMILY ACETYLTRANSFERASE"/>
    <property type="match status" value="1"/>
</dbReference>
<name>A0A212L7G6_9BACT</name>
<dbReference type="InterPro" id="IPR020023">
    <property type="entry name" value="PseG"/>
</dbReference>
<dbReference type="InterPro" id="IPR016181">
    <property type="entry name" value="Acyl_CoA_acyltransferase"/>
</dbReference>
<gene>
    <name evidence="4" type="ORF">KL86DES1_21328</name>
</gene>
<feature type="binding site" evidence="2">
    <location>
        <position position="263"/>
    </location>
    <ligand>
        <name>substrate</name>
    </ligand>
</feature>
<dbReference type="AlphaFoldDB" id="A0A212L7G6"/>
<evidence type="ECO:0000259" key="3">
    <source>
        <dbReference type="PROSITE" id="PS51186"/>
    </source>
</evidence>
<accession>A0A212L7G6</accession>
<dbReference type="Pfam" id="PF00583">
    <property type="entry name" value="Acetyltransf_1"/>
    <property type="match status" value="1"/>
</dbReference>